<protein>
    <submittedName>
        <fullName evidence="2">Uncharacterized protein</fullName>
    </submittedName>
</protein>
<evidence type="ECO:0000256" key="1">
    <source>
        <dbReference type="SAM" id="Phobius"/>
    </source>
</evidence>
<dbReference type="STRING" id="266892.SAMN04488054_1212"/>
<accession>A0A1I4NWG6</accession>
<evidence type="ECO:0000313" key="2">
    <source>
        <dbReference type="EMBL" id="SFM19637.1"/>
    </source>
</evidence>
<proteinExistence type="predicted"/>
<dbReference type="AlphaFoldDB" id="A0A1I4NWG6"/>
<organism evidence="2 3">
    <name type="scientific">Salibacterium qingdaonense</name>
    <dbReference type="NCBI Taxonomy" id="266892"/>
    <lineage>
        <taxon>Bacteria</taxon>
        <taxon>Bacillati</taxon>
        <taxon>Bacillota</taxon>
        <taxon>Bacilli</taxon>
        <taxon>Bacillales</taxon>
        <taxon>Bacillaceae</taxon>
    </lineage>
</organism>
<feature type="transmembrane region" description="Helical" evidence="1">
    <location>
        <begin position="5"/>
        <end position="21"/>
    </location>
</feature>
<keyword evidence="1" id="KW-0812">Transmembrane</keyword>
<feature type="transmembrane region" description="Helical" evidence="1">
    <location>
        <begin position="27"/>
        <end position="50"/>
    </location>
</feature>
<gene>
    <name evidence="2" type="ORF">SAMN04488054_1212</name>
</gene>
<keyword evidence="3" id="KW-1185">Reference proteome</keyword>
<keyword evidence="1" id="KW-1133">Transmembrane helix</keyword>
<reference evidence="2 3" key="1">
    <citation type="submission" date="2016-10" db="EMBL/GenBank/DDBJ databases">
        <authorList>
            <person name="de Groot N.N."/>
        </authorList>
    </citation>
    <scope>NUCLEOTIDE SEQUENCE [LARGE SCALE GENOMIC DNA]</scope>
    <source>
        <strain evidence="2 3">CGMCC 1.6134</strain>
    </source>
</reference>
<dbReference type="Proteomes" id="UP000199668">
    <property type="component" value="Unassembled WGS sequence"/>
</dbReference>
<dbReference type="EMBL" id="FOTY01000021">
    <property type="protein sequence ID" value="SFM19637.1"/>
    <property type="molecule type" value="Genomic_DNA"/>
</dbReference>
<dbReference type="RefSeq" id="WP_090927591.1">
    <property type="nucleotide sequence ID" value="NZ_FOTY01000021.1"/>
</dbReference>
<evidence type="ECO:0000313" key="3">
    <source>
        <dbReference type="Proteomes" id="UP000199668"/>
    </source>
</evidence>
<dbReference type="OrthoDB" id="2696663at2"/>
<sequence length="60" mass="6681">MGILIGFWILAIAAIIGMLKWKKPLLLAVPFAAMGLYVAVQIIMVPLPLWETIEMIIGMR</sequence>
<keyword evidence="1" id="KW-0472">Membrane</keyword>
<name>A0A1I4NWG6_9BACI</name>